<feature type="transmembrane region" description="Helical" evidence="6">
    <location>
        <begin position="391"/>
        <end position="417"/>
    </location>
</feature>
<dbReference type="InterPro" id="IPR011701">
    <property type="entry name" value="MFS"/>
</dbReference>
<feature type="transmembrane region" description="Helical" evidence="6">
    <location>
        <begin position="307"/>
        <end position="327"/>
    </location>
</feature>
<keyword evidence="3 6" id="KW-0812">Transmembrane</keyword>
<evidence type="ECO:0000256" key="4">
    <source>
        <dbReference type="ARBA" id="ARBA00022989"/>
    </source>
</evidence>
<feature type="transmembrane region" description="Helical" evidence="6">
    <location>
        <begin position="36"/>
        <end position="59"/>
    </location>
</feature>
<protein>
    <submittedName>
        <fullName evidence="8">Major facilitator superfamily domain-containing protein</fullName>
    </submittedName>
</protein>
<dbReference type="PROSITE" id="PS00216">
    <property type="entry name" value="SUGAR_TRANSPORT_1"/>
    <property type="match status" value="1"/>
</dbReference>
<dbReference type="GO" id="GO:0005886">
    <property type="term" value="C:plasma membrane"/>
    <property type="evidence" value="ECO:0007669"/>
    <property type="project" value="TreeGrafter"/>
</dbReference>
<dbReference type="GeneID" id="85311720"/>
<comment type="caution">
    <text evidence="8">The sequence shown here is derived from an EMBL/GenBank/DDBJ whole genome shotgun (WGS) entry which is preliminary data.</text>
</comment>
<keyword evidence="4 6" id="KW-1133">Transmembrane helix</keyword>
<dbReference type="FunFam" id="1.20.1720.10:FF:000009">
    <property type="entry name" value="MFS multidrug transporter"/>
    <property type="match status" value="1"/>
</dbReference>
<gene>
    <name evidence="8" type="ORF">QBC33DRAFT_545106</name>
</gene>
<evidence type="ECO:0000313" key="9">
    <source>
        <dbReference type="Proteomes" id="UP001244011"/>
    </source>
</evidence>
<feature type="transmembrane region" description="Helical" evidence="6">
    <location>
        <begin position="267"/>
        <end position="287"/>
    </location>
</feature>
<sequence length="489" mass="53241">MDKKQLHQPTEPRRAHIPNDPATLPFSTFTAWEKRWILFLGAFAAMFSPMSSFIFYPAITSMAEGLGVTTGLINLAVTTYMVVSGIVPSLLGNVADKLGRRPVYIMALSIYFVANVGLALQNSFPALLVLRMVQSAGSSGTISLGYGIISDIASPAERGLYVGIFNLGPNVAPPIGPILGGVLGARLGWKWIFWFLCIIGGVCLVLILITLPETARCLVGNGSIPAKRINRTFWSLLTDKGDQISRRMESNERPKVGLPNPLASLKLLLLHDVAIIVVCNGVCYANYCSLQASLSSLFIDMYDYQELQAGLIYLPFGGGCLFSVYAWGKLLNYDYSRTAKEQGVDVDVAREDCLDNFPIEKARLRNVFYLIGLNTIATISYGWALHRRVHVAIPLMLQAVLGFASSGIFVALLTLLTDLNPERSSTASASANIVRCGLAAALLAVLQPLIDRVGVGWCFTFLGALCGLCGPLLLLEVRRGPEWRRSRKC</sequence>
<dbReference type="Pfam" id="PF07690">
    <property type="entry name" value="MFS_1"/>
    <property type="match status" value="1"/>
</dbReference>
<evidence type="ECO:0000256" key="1">
    <source>
        <dbReference type="ARBA" id="ARBA00004141"/>
    </source>
</evidence>
<feature type="transmembrane region" description="Helical" evidence="6">
    <location>
        <begin position="454"/>
        <end position="475"/>
    </location>
</feature>
<dbReference type="Gene3D" id="1.20.1250.20">
    <property type="entry name" value="MFS general substrate transporter like domains"/>
    <property type="match status" value="1"/>
</dbReference>
<accession>A0AAJ0BYA0</accession>
<dbReference type="GO" id="GO:0022857">
    <property type="term" value="F:transmembrane transporter activity"/>
    <property type="evidence" value="ECO:0007669"/>
    <property type="project" value="InterPro"/>
</dbReference>
<name>A0AAJ0BYA0_9PEZI</name>
<dbReference type="InterPro" id="IPR036259">
    <property type="entry name" value="MFS_trans_sf"/>
</dbReference>
<feature type="transmembrane region" description="Helical" evidence="6">
    <location>
        <begin position="367"/>
        <end position="385"/>
    </location>
</feature>
<dbReference type="AlphaFoldDB" id="A0AAJ0BYA0"/>
<dbReference type="PANTHER" id="PTHR23502:SF51">
    <property type="entry name" value="QUINIDINE RESISTANCE PROTEIN 1-RELATED"/>
    <property type="match status" value="1"/>
</dbReference>
<keyword evidence="9" id="KW-1185">Reference proteome</keyword>
<evidence type="ECO:0000256" key="5">
    <source>
        <dbReference type="ARBA" id="ARBA00023136"/>
    </source>
</evidence>
<comment type="subcellular location">
    <subcellularLocation>
        <location evidence="1">Membrane</location>
        <topology evidence="1">Multi-pass membrane protein</topology>
    </subcellularLocation>
</comment>
<dbReference type="Gene3D" id="1.20.1720.10">
    <property type="entry name" value="Multidrug resistance protein D"/>
    <property type="match status" value="1"/>
</dbReference>
<evidence type="ECO:0000256" key="2">
    <source>
        <dbReference type="ARBA" id="ARBA00022448"/>
    </source>
</evidence>
<dbReference type="GO" id="GO:0042908">
    <property type="term" value="P:xenobiotic transport"/>
    <property type="evidence" value="ECO:0007669"/>
    <property type="project" value="UniProtKB-ARBA"/>
</dbReference>
<dbReference type="GO" id="GO:0140115">
    <property type="term" value="P:export across plasma membrane"/>
    <property type="evidence" value="ECO:0007669"/>
    <property type="project" value="UniProtKB-ARBA"/>
</dbReference>
<reference evidence="8" key="1">
    <citation type="submission" date="2023-06" db="EMBL/GenBank/DDBJ databases">
        <title>Genome-scale phylogeny and comparative genomics of the fungal order Sordariales.</title>
        <authorList>
            <consortium name="Lawrence Berkeley National Laboratory"/>
            <person name="Hensen N."/>
            <person name="Bonometti L."/>
            <person name="Westerberg I."/>
            <person name="Brannstrom I.O."/>
            <person name="Guillou S."/>
            <person name="Cros-Aarteil S."/>
            <person name="Calhoun S."/>
            <person name="Haridas S."/>
            <person name="Kuo A."/>
            <person name="Mondo S."/>
            <person name="Pangilinan J."/>
            <person name="Riley R."/>
            <person name="Labutti K."/>
            <person name="Andreopoulos B."/>
            <person name="Lipzen A."/>
            <person name="Chen C."/>
            <person name="Yanf M."/>
            <person name="Daum C."/>
            <person name="Ng V."/>
            <person name="Clum A."/>
            <person name="Steindorff A."/>
            <person name="Ohm R."/>
            <person name="Martin F."/>
            <person name="Silar P."/>
            <person name="Natvig D."/>
            <person name="Lalanne C."/>
            <person name="Gautier V."/>
            <person name="Ament-Velasquez S.L."/>
            <person name="Kruys A."/>
            <person name="Hutchinson M.I."/>
            <person name="Powell A.J."/>
            <person name="Barry K."/>
            <person name="Miller A.N."/>
            <person name="Grigoriev I.V."/>
            <person name="Debuchy R."/>
            <person name="Gladieux P."/>
            <person name="Thoren M.H."/>
            <person name="Johannesson H."/>
        </authorList>
    </citation>
    <scope>NUCLEOTIDE SEQUENCE</scope>
    <source>
        <strain evidence="8">8032-3</strain>
    </source>
</reference>
<dbReference type="PANTHER" id="PTHR23502">
    <property type="entry name" value="MAJOR FACILITATOR SUPERFAMILY"/>
    <property type="match status" value="1"/>
</dbReference>
<feature type="transmembrane region" description="Helical" evidence="6">
    <location>
        <begin position="71"/>
        <end position="91"/>
    </location>
</feature>
<evidence type="ECO:0000256" key="6">
    <source>
        <dbReference type="SAM" id="Phobius"/>
    </source>
</evidence>
<proteinExistence type="predicted"/>
<keyword evidence="2" id="KW-0813">Transport</keyword>
<feature type="transmembrane region" description="Helical" evidence="6">
    <location>
        <begin position="103"/>
        <end position="124"/>
    </location>
</feature>
<dbReference type="RefSeq" id="XP_060281517.1">
    <property type="nucleotide sequence ID" value="XM_060428533.1"/>
</dbReference>
<organism evidence="8 9">
    <name type="scientific">Phialemonium atrogriseum</name>
    <dbReference type="NCBI Taxonomy" id="1093897"/>
    <lineage>
        <taxon>Eukaryota</taxon>
        <taxon>Fungi</taxon>
        <taxon>Dikarya</taxon>
        <taxon>Ascomycota</taxon>
        <taxon>Pezizomycotina</taxon>
        <taxon>Sordariomycetes</taxon>
        <taxon>Sordariomycetidae</taxon>
        <taxon>Cephalothecales</taxon>
        <taxon>Cephalothecaceae</taxon>
        <taxon>Phialemonium</taxon>
    </lineage>
</organism>
<evidence type="ECO:0000259" key="7">
    <source>
        <dbReference type="PROSITE" id="PS50850"/>
    </source>
</evidence>
<feature type="domain" description="Major facilitator superfamily (MFS) profile" evidence="7">
    <location>
        <begin position="37"/>
        <end position="481"/>
    </location>
</feature>
<dbReference type="PROSITE" id="PS50850">
    <property type="entry name" value="MFS"/>
    <property type="match status" value="1"/>
</dbReference>
<dbReference type="SUPFAM" id="SSF103473">
    <property type="entry name" value="MFS general substrate transporter"/>
    <property type="match status" value="1"/>
</dbReference>
<keyword evidence="5 6" id="KW-0472">Membrane</keyword>
<evidence type="ECO:0000256" key="3">
    <source>
        <dbReference type="ARBA" id="ARBA00022692"/>
    </source>
</evidence>
<dbReference type="EMBL" id="MU839016">
    <property type="protein sequence ID" value="KAK1765304.1"/>
    <property type="molecule type" value="Genomic_DNA"/>
</dbReference>
<evidence type="ECO:0000313" key="8">
    <source>
        <dbReference type="EMBL" id="KAK1765304.1"/>
    </source>
</evidence>
<dbReference type="InterPro" id="IPR020846">
    <property type="entry name" value="MFS_dom"/>
</dbReference>
<dbReference type="Proteomes" id="UP001244011">
    <property type="component" value="Unassembled WGS sequence"/>
</dbReference>
<dbReference type="InterPro" id="IPR005829">
    <property type="entry name" value="Sugar_transporter_CS"/>
</dbReference>
<feature type="transmembrane region" description="Helical" evidence="6">
    <location>
        <begin position="191"/>
        <end position="211"/>
    </location>
</feature>